<name>A0A4Q4SXT6_9PEZI</name>
<feature type="compositionally biased region" description="Acidic residues" evidence="1">
    <location>
        <begin position="147"/>
        <end position="157"/>
    </location>
</feature>
<reference evidence="2 3" key="1">
    <citation type="submission" date="2018-06" db="EMBL/GenBank/DDBJ databases">
        <title>Complete Genomes of Monosporascus.</title>
        <authorList>
            <person name="Robinson A.J."/>
            <person name="Natvig D.O."/>
        </authorList>
    </citation>
    <scope>NUCLEOTIDE SEQUENCE [LARGE SCALE GENOMIC DNA]</scope>
    <source>
        <strain evidence="2 3">CBS 110550</strain>
    </source>
</reference>
<organism evidence="2 3">
    <name type="scientific">Monosporascus ibericus</name>
    <dbReference type="NCBI Taxonomy" id="155417"/>
    <lineage>
        <taxon>Eukaryota</taxon>
        <taxon>Fungi</taxon>
        <taxon>Dikarya</taxon>
        <taxon>Ascomycota</taxon>
        <taxon>Pezizomycotina</taxon>
        <taxon>Sordariomycetes</taxon>
        <taxon>Xylariomycetidae</taxon>
        <taxon>Xylariales</taxon>
        <taxon>Xylariales incertae sedis</taxon>
        <taxon>Monosporascus</taxon>
    </lineage>
</organism>
<feature type="region of interest" description="Disordered" evidence="1">
    <location>
        <begin position="1"/>
        <end position="48"/>
    </location>
</feature>
<evidence type="ECO:0000256" key="1">
    <source>
        <dbReference type="SAM" id="MobiDB-lite"/>
    </source>
</evidence>
<gene>
    <name evidence="2" type="ORF">DL764_009182</name>
</gene>
<comment type="caution">
    <text evidence="2">The sequence shown here is derived from an EMBL/GenBank/DDBJ whole genome shotgun (WGS) entry which is preliminary data.</text>
</comment>
<feature type="compositionally biased region" description="Basic and acidic residues" evidence="1">
    <location>
        <begin position="9"/>
        <end position="18"/>
    </location>
</feature>
<protein>
    <submittedName>
        <fullName evidence="2">Uncharacterized protein</fullName>
    </submittedName>
</protein>
<accession>A0A4Q4SXT6</accession>
<feature type="compositionally biased region" description="Basic and acidic residues" evidence="1">
    <location>
        <begin position="27"/>
        <end position="40"/>
    </location>
</feature>
<evidence type="ECO:0000313" key="3">
    <source>
        <dbReference type="Proteomes" id="UP000293360"/>
    </source>
</evidence>
<sequence length="166" mass="18329">MASLKRGHPGSDDARDCQARTISAESLESRQESSADKTEAHPAATQGPVADTSVFQLLNFFRTVGNVVHSNDHSTGQAQSTAVGRPDTEDLKRALINAVYETLQNAIDFGASEQFYELSARFFEALDSPRDDNHTAEDIRDLLEDVKSEEEQEEQDELEKMKGARA</sequence>
<dbReference type="EMBL" id="QJNU01000815">
    <property type="protein sequence ID" value="RYO85391.1"/>
    <property type="molecule type" value="Genomic_DNA"/>
</dbReference>
<evidence type="ECO:0000313" key="2">
    <source>
        <dbReference type="EMBL" id="RYO85391.1"/>
    </source>
</evidence>
<feature type="region of interest" description="Disordered" evidence="1">
    <location>
        <begin position="144"/>
        <end position="166"/>
    </location>
</feature>
<dbReference type="AlphaFoldDB" id="A0A4Q4SXT6"/>
<keyword evidence="3" id="KW-1185">Reference proteome</keyword>
<dbReference type="OrthoDB" id="4745016at2759"/>
<proteinExistence type="predicted"/>
<dbReference type="Proteomes" id="UP000293360">
    <property type="component" value="Unassembled WGS sequence"/>
</dbReference>